<gene>
    <name evidence="1" type="ORF">EHO51_10130</name>
</gene>
<organism evidence="1 2">
    <name type="scientific">Methylocystis rosea</name>
    <dbReference type="NCBI Taxonomy" id="173366"/>
    <lineage>
        <taxon>Bacteria</taxon>
        <taxon>Pseudomonadati</taxon>
        <taxon>Pseudomonadota</taxon>
        <taxon>Alphaproteobacteria</taxon>
        <taxon>Hyphomicrobiales</taxon>
        <taxon>Methylocystaceae</taxon>
        <taxon>Methylocystis</taxon>
    </lineage>
</organism>
<accession>A0A3G8M5B3</accession>
<evidence type="ECO:0000313" key="1">
    <source>
        <dbReference type="EMBL" id="AZG77061.1"/>
    </source>
</evidence>
<dbReference type="Proteomes" id="UP000273982">
    <property type="component" value="Chromosome"/>
</dbReference>
<protein>
    <submittedName>
        <fullName evidence="1">Uncharacterized protein</fullName>
    </submittedName>
</protein>
<dbReference type="EMBL" id="CP034086">
    <property type="protein sequence ID" value="AZG77061.1"/>
    <property type="molecule type" value="Genomic_DNA"/>
</dbReference>
<dbReference type="AlphaFoldDB" id="A0A3G8M5B3"/>
<reference evidence="1 2" key="1">
    <citation type="submission" date="2018-11" db="EMBL/GenBank/DDBJ databases">
        <title>Genome squencing of methanotrophic bacteria isolated from alkaline groundwater in Korea.</title>
        <authorList>
            <person name="Nguyen L.N."/>
        </authorList>
    </citation>
    <scope>NUCLEOTIDE SEQUENCE [LARGE SCALE GENOMIC DNA]</scope>
    <source>
        <strain evidence="1 2">GW6</strain>
    </source>
</reference>
<name>A0A3G8M5B3_9HYPH</name>
<sequence length="248" mass="28330">MNLLETELEANYRSFREDWTQQATKNWNDLAKEKHYLESYRRLCCLQALKVQLIEPHCSPDSSAFFLEAHNDAVASHVSASMGAWRPALQSLRSCLENTLSTIYYKDHPIELQLWQAGKFRKGFSELMRYAQQHPIVSSSDAKITGLELIESEYATLSKAVHASATIFRMTDVASKILIWSTESDRLGMWATRERKVIEGISLLLVCLFADRLQGTLLPQLRDILSYAVTPAKRKLLKKEFNISISKS</sequence>
<dbReference type="RefSeq" id="WP_124738788.1">
    <property type="nucleotide sequence ID" value="NZ_CP034086.1"/>
</dbReference>
<evidence type="ECO:0000313" key="2">
    <source>
        <dbReference type="Proteomes" id="UP000273982"/>
    </source>
</evidence>
<proteinExistence type="predicted"/>
<dbReference type="KEGG" id="mros:EHO51_10130"/>